<evidence type="ECO:0000313" key="4">
    <source>
        <dbReference type="Proteomes" id="UP001596028"/>
    </source>
</evidence>
<gene>
    <name evidence="3" type="ORF">ACFO3S_08185</name>
</gene>
<dbReference type="SUPFAM" id="SSF53756">
    <property type="entry name" value="UDP-Glycosyltransferase/glycogen phosphorylase"/>
    <property type="match status" value="1"/>
</dbReference>
<dbReference type="InterPro" id="IPR050194">
    <property type="entry name" value="Glycosyltransferase_grp1"/>
</dbReference>
<dbReference type="Pfam" id="PF00534">
    <property type="entry name" value="Glycos_transf_1"/>
    <property type="match status" value="1"/>
</dbReference>
<keyword evidence="3" id="KW-0808">Transferase</keyword>
<dbReference type="CDD" id="cd03814">
    <property type="entry name" value="GT4-like"/>
    <property type="match status" value="1"/>
</dbReference>
<dbReference type="EC" id="2.4.-.-" evidence="3"/>
<dbReference type="EMBL" id="JBHSEP010000004">
    <property type="protein sequence ID" value="MFC4598218.1"/>
    <property type="molecule type" value="Genomic_DNA"/>
</dbReference>
<feature type="domain" description="Glycosyltransferase subfamily 4-like N-terminal" evidence="2">
    <location>
        <begin position="18"/>
        <end position="182"/>
    </location>
</feature>
<dbReference type="InterPro" id="IPR001296">
    <property type="entry name" value="Glyco_trans_1"/>
</dbReference>
<dbReference type="InterPro" id="IPR028098">
    <property type="entry name" value="Glyco_trans_4-like_N"/>
</dbReference>
<dbReference type="Gene3D" id="3.40.50.2000">
    <property type="entry name" value="Glycogen Phosphorylase B"/>
    <property type="match status" value="2"/>
</dbReference>
<sequence length="393" mass="43121">MAEVRLALFTDTYAPEMNGVAKTLERWTAYLRERGVECQVFAPSRPRGEKQAPDMAERLRSIRFFLYPELRLAVPQMAGAESKLLDFKPTVVHVATPFGVGVTGRQLALKHGIPLVASHHTHYVRYLPYYNLQWLSKATWKYMNWFHRPCSRIYVPSPSVLEECRADGWEGLEIWSRGVDTSLFRPEPDREALREELQLPRRRFAVLYAGRLAPEKQPEVAVEAVHRFVHDTGADAELLIAGDGPSAESVRALADRLEVPARFLGALPQPELRRVMAGSDAFLFPSATETFGNVVQEAMACGLPVIGAAGGAVPDHIRHGDNGLLCPPGDADAFAAALSRLHGDAALRAILSAVGPREAALRSWDGVFGRLLSDIRRVCVSSAGEAVAGGVGR</sequence>
<keyword evidence="3" id="KW-0328">Glycosyltransferase</keyword>
<evidence type="ECO:0000259" key="1">
    <source>
        <dbReference type="Pfam" id="PF00534"/>
    </source>
</evidence>
<evidence type="ECO:0000259" key="2">
    <source>
        <dbReference type="Pfam" id="PF13439"/>
    </source>
</evidence>
<dbReference type="Pfam" id="PF13439">
    <property type="entry name" value="Glyco_transf_4"/>
    <property type="match status" value="1"/>
</dbReference>
<dbReference type="GO" id="GO:0016757">
    <property type="term" value="F:glycosyltransferase activity"/>
    <property type="evidence" value="ECO:0007669"/>
    <property type="project" value="UniProtKB-KW"/>
</dbReference>
<reference evidence="4" key="1">
    <citation type="journal article" date="2019" name="Int. J. Syst. Evol. Microbiol.">
        <title>The Global Catalogue of Microorganisms (GCM) 10K type strain sequencing project: providing services to taxonomists for standard genome sequencing and annotation.</title>
        <authorList>
            <consortium name="The Broad Institute Genomics Platform"/>
            <consortium name="The Broad Institute Genome Sequencing Center for Infectious Disease"/>
            <person name="Wu L."/>
            <person name="Ma J."/>
        </authorList>
    </citation>
    <scope>NUCLEOTIDE SEQUENCE [LARGE SCALE GENOMIC DNA]</scope>
    <source>
        <strain evidence="4">CCUG 49571</strain>
    </source>
</reference>
<protein>
    <submittedName>
        <fullName evidence="3">Glycosyltransferase family 4 protein</fullName>
        <ecNumber evidence="3">2.4.-.-</ecNumber>
    </submittedName>
</protein>
<comment type="caution">
    <text evidence="3">The sequence shown here is derived from an EMBL/GenBank/DDBJ whole genome shotgun (WGS) entry which is preliminary data.</text>
</comment>
<name>A0ABV9F8C2_9BACL</name>
<dbReference type="PANTHER" id="PTHR45947">
    <property type="entry name" value="SULFOQUINOVOSYL TRANSFERASE SQD2"/>
    <property type="match status" value="1"/>
</dbReference>
<keyword evidence="4" id="KW-1185">Reference proteome</keyword>
<organism evidence="3 4">
    <name type="scientific">Cohnella hongkongensis</name>
    <dbReference type="NCBI Taxonomy" id="178337"/>
    <lineage>
        <taxon>Bacteria</taxon>
        <taxon>Bacillati</taxon>
        <taxon>Bacillota</taxon>
        <taxon>Bacilli</taxon>
        <taxon>Bacillales</taxon>
        <taxon>Paenibacillaceae</taxon>
        <taxon>Cohnella</taxon>
    </lineage>
</organism>
<accession>A0ABV9F8C2</accession>
<evidence type="ECO:0000313" key="3">
    <source>
        <dbReference type="EMBL" id="MFC4598218.1"/>
    </source>
</evidence>
<dbReference type="Proteomes" id="UP001596028">
    <property type="component" value="Unassembled WGS sequence"/>
</dbReference>
<proteinExistence type="predicted"/>
<dbReference type="PANTHER" id="PTHR45947:SF3">
    <property type="entry name" value="SULFOQUINOVOSYL TRANSFERASE SQD2"/>
    <property type="match status" value="1"/>
</dbReference>
<dbReference type="RefSeq" id="WP_378094239.1">
    <property type="nucleotide sequence ID" value="NZ_JBHSEP010000004.1"/>
</dbReference>
<feature type="domain" description="Glycosyl transferase family 1" evidence="1">
    <location>
        <begin position="189"/>
        <end position="350"/>
    </location>
</feature>